<dbReference type="Gene3D" id="3.40.720.10">
    <property type="entry name" value="Alkaline Phosphatase, subunit A"/>
    <property type="match status" value="1"/>
</dbReference>
<dbReference type="HOGENOM" id="CLU_018076_2_0_1"/>
<dbReference type="OrthoDB" id="413313at2759"/>
<dbReference type="AlphaFoldDB" id="B4L987"/>
<sequence>MAVEQQAEQLIDFGKHCQQFASSAQLSDSAIGFIVRCYAQGKRIYTNAHATVPEQREVQERLTQWAGQRGGEQPALSVLLIGLDSISRQQLIRAMPMTKQQLDSSGWFELAGYNKVAGNTVTNLLALTTGYNRTSAISLCDPREELGLERCKFIWKLYKQLGYVTAFGEDETLNNTFNPNLKGFRDASVDYHLHPYLMAAKQWLHVKTEDSQTCLGFRPSAEHVYEYALEFARRYLNDSFFGLFWTNMHSQGGSISRTALRDEYMVEYLSRLRNHGILNRSIVIFLSDHGLRAGPTWQTPLGWLEDRLPFLYIWLPLHLQQSHPEFVKALKVNRKRLTSPYDLYATLKHILRIGSPNHLDELLGDSLDCPNCQSVFLPISSNRTCSDAGISDHWCACRSYNRYKRFLERDYLMAALVVQHVNNRYNSYASKKFTGRCQPLTLANITKAYLGRPHKADRSGISLHRIQVMMAPTHSTYEGTILFNNSSKEMQISDISRMDKVKPNCLGEQFRIVICSCR</sequence>
<evidence type="ECO:0000313" key="1">
    <source>
        <dbReference type="EMBL" id="EDW17262.2"/>
    </source>
</evidence>
<dbReference type="SUPFAM" id="SSF53649">
    <property type="entry name" value="Alkaline phosphatase-like"/>
    <property type="match status" value="1"/>
</dbReference>
<dbReference type="PANTHER" id="PTHR10974">
    <property type="entry name" value="FI08016P-RELATED"/>
    <property type="match status" value="1"/>
</dbReference>
<evidence type="ECO:0008006" key="3">
    <source>
        <dbReference type="Google" id="ProtNLM"/>
    </source>
</evidence>
<dbReference type="EMBL" id="CH933816">
    <property type="protein sequence ID" value="EDW17262.2"/>
    <property type="molecule type" value="Genomic_DNA"/>
</dbReference>
<dbReference type="Pfam" id="PF02995">
    <property type="entry name" value="DUF229"/>
    <property type="match status" value="1"/>
</dbReference>
<keyword evidence="2" id="KW-1185">Reference proteome</keyword>
<dbReference type="FunFam" id="3.40.720.10:FF:000017">
    <property type="entry name" value="Predicted protein"/>
    <property type="match status" value="1"/>
</dbReference>
<dbReference type="KEGG" id="dmo:Dmoj_GI16602"/>
<name>B4L987_DROMO</name>
<proteinExistence type="predicted"/>
<dbReference type="Proteomes" id="UP000009192">
    <property type="component" value="Unassembled WGS sequence"/>
</dbReference>
<dbReference type="PANTHER" id="PTHR10974:SF9">
    <property type="entry name" value="DUF229 DOMAIN CONTAINING PROTEIN-RELATED"/>
    <property type="match status" value="1"/>
</dbReference>
<accession>B4L987</accession>
<protein>
    <recommendedName>
        <fullName evidence="3">Sulfatase N-terminal domain-containing protein</fullName>
    </recommendedName>
</protein>
<organism evidence="1 2">
    <name type="scientific">Drosophila mojavensis</name>
    <name type="common">Fruit fly</name>
    <dbReference type="NCBI Taxonomy" id="7230"/>
    <lineage>
        <taxon>Eukaryota</taxon>
        <taxon>Metazoa</taxon>
        <taxon>Ecdysozoa</taxon>
        <taxon>Arthropoda</taxon>
        <taxon>Hexapoda</taxon>
        <taxon>Insecta</taxon>
        <taxon>Pterygota</taxon>
        <taxon>Neoptera</taxon>
        <taxon>Endopterygota</taxon>
        <taxon>Diptera</taxon>
        <taxon>Brachycera</taxon>
        <taxon>Muscomorpha</taxon>
        <taxon>Ephydroidea</taxon>
        <taxon>Drosophilidae</taxon>
        <taxon>Drosophila</taxon>
    </lineage>
</organism>
<dbReference type="InParanoid" id="B4L987"/>
<dbReference type="eggNOG" id="ENOG502QRYZ">
    <property type="taxonomic scope" value="Eukaryota"/>
</dbReference>
<evidence type="ECO:0000313" key="2">
    <source>
        <dbReference type="Proteomes" id="UP000009192"/>
    </source>
</evidence>
<reference evidence="1 2" key="1">
    <citation type="journal article" date="2007" name="Nature">
        <title>Evolution of genes and genomes on the Drosophila phylogeny.</title>
        <authorList>
            <consortium name="Drosophila 12 Genomes Consortium"/>
            <person name="Clark A.G."/>
            <person name="Eisen M.B."/>
            <person name="Smith D.R."/>
            <person name="Bergman C.M."/>
            <person name="Oliver B."/>
            <person name="Markow T.A."/>
            <person name="Kaufman T.C."/>
            <person name="Kellis M."/>
            <person name="Gelbart W."/>
            <person name="Iyer V.N."/>
            <person name="Pollard D.A."/>
            <person name="Sackton T.B."/>
            <person name="Larracuente A.M."/>
            <person name="Singh N.D."/>
            <person name="Abad J.P."/>
            <person name="Abt D.N."/>
            <person name="Adryan B."/>
            <person name="Aguade M."/>
            <person name="Akashi H."/>
            <person name="Anderson W.W."/>
            <person name="Aquadro C.F."/>
            <person name="Ardell D.H."/>
            <person name="Arguello R."/>
            <person name="Artieri C.G."/>
            <person name="Barbash D.A."/>
            <person name="Barker D."/>
            <person name="Barsanti P."/>
            <person name="Batterham P."/>
            <person name="Batzoglou S."/>
            <person name="Begun D."/>
            <person name="Bhutkar A."/>
            <person name="Blanco E."/>
            <person name="Bosak S.A."/>
            <person name="Bradley R.K."/>
            <person name="Brand A.D."/>
            <person name="Brent M.R."/>
            <person name="Brooks A.N."/>
            <person name="Brown R.H."/>
            <person name="Butlin R.K."/>
            <person name="Caggese C."/>
            <person name="Calvi B.R."/>
            <person name="Bernardo de Carvalho A."/>
            <person name="Caspi A."/>
            <person name="Castrezana S."/>
            <person name="Celniker S.E."/>
            <person name="Chang J.L."/>
            <person name="Chapple C."/>
            <person name="Chatterji S."/>
            <person name="Chinwalla A."/>
            <person name="Civetta A."/>
            <person name="Clifton S.W."/>
            <person name="Comeron J.M."/>
            <person name="Costello J.C."/>
            <person name="Coyne J.A."/>
            <person name="Daub J."/>
            <person name="David R.G."/>
            <person name="Delcher A.L."/>
            <person name="Delehaunty K."/>
            <person name="Do C.B."/>
            <person name="Ebling H."/>
            <person name="Edwards K."/>
            <person name="Eickbush T."/>
            <person name="Evans J.D."/>
            <person name="Filipski A."/>
            <person name="Findeiss S."/>
            <person name="Freyhult E."/>
            <person name="Fulton L."/>
            <person name="Fulton R."/>
            <person name="Garcia A.C."/>
            <person name="Gardiner A."/>
            <person name="Garfield D.A."/>
            <person name="Garvin B.E."/>
            <person name="Gibson G."/>
            <person name="Gilbert D."/>
            <person name="Gnerre S."/>
            <person name="Godfrey J."/>
            <person name="Good R."/>
            <person name="Gotea V."/>
            <person name="Gravely B."/>
            <person name="Greenberg A.J."/>
            <person name="Griffiths-Jones S."/>
            <person name="Gross S."/>
            <person name="Guigo R."/>
            <person name="Gustafson E.A."/>
            <person name="Haerty W."/>
            <person name="Hahn M.W."/>
            <person name="Halligan D.L."/>
            <person name="Halpern A.L."/>
            <person name="Halter G.M."/>
            <person name="Han M.V."/>
            <person name="Heger A."/>
            <person name="Hillier L."/>
            <person name="Hinrichs A.S."/>
            <person name="Holmes I."/>
            <person name="Hoskins R.A."/>
            <person name="Hubisz M.J."/>
            <person name="Hultmark D."/>
            <person name="Huntley M.A."/>
            <person name="Jaffe D.B."/>
            <person name="Jagadeeshan S."/>
            <person name="Jeck W.R."/>
            <person name="Johnson J."/>
            <person name="Jones C.D."/>
            <person name="Jordan W.C."/>
            <person name="Karpen G.H."/>
            <person name="Kataoka E."/>
            <person name="Keightley P.D."/>
            <person name="Kheradpour P."/>
            <person name="Kirkness E.F."/>
            <person name="Koerich L.B."/>
            <person name="Kristiansen K."/>
            <person name="Kudrna D."/>
            <person name="Kulathinal R.J."/>
            <person name="Kumar S."/>
            <person name="Kwok R."/>
            <person name="Lander E."/>
            <person name="Langley C.H."/>
            <person name="Lapoint R."/>
            <person name="Lazzaro B.P."/>
            <person name="Lee S.J."/>
            <person name="Levesque L."/>
            <person name="Li R."/>
            <person name="Lin C.F."/>
            <person name="Lin M.F."/>
            <person name="Lindblad-Toh K."/>
            <person name="Llopart A."/>
            <person name="Long M."/>
            <person name="Low L."/>
            <person name="Lozovsky E."/>
            <person name="Lu J."/>
            <person name="Luo M."/>
            <person name="Machado C.A."/>
            <person name="Makalowski W."/>
            <person name="Marzo M."/>
            <person name="Matsuda M."/>
            <person name="Matzkin L."/>
            <person name="McAllister B."/>
            <person name="McBride C.S."/>
            <person name="McKernan B."/>
            <person name="McKernan K."/>
            <person name="Mendez-Lago M."/>
            <person name="Minx P."/>
            <person name="Mollenhauer M.U."/>
            <person name="Montooth K."/>
            <person name="Mount S.M."/>
            <person name="Mu X."/>
            <person name="Myers E."/>
            <person name="Negre B."/>
            <person name="Newfeld S."/>
            <person name="Nielsen R."/>
            <person name="Noor M.A."/>
            <person name="O'Grady P."/>
            <person name="Pachter L."/>
            <person name="Papaceit M."/>
            <person name="Parisi M.J."/>
            <person name="Parisi M."/>
            <person name="Parts L."/>
            <person name="Pedersen J.S."/>
            <person name="Pesole G."/>
            <person name="Phillippy A.M."/>
            <person name="Ponting C.P."/>
            <person name="Pop M."/>
            <person name="Porcelli D."/>
            <person name="Powell J.R."/>
            <person name="Prohaska S."/>
            <person name="Pruitt K."/>
            <person name="Puig M."/>
            <person name="Quesneville H."/>
            <person name="Ram K.R."/>
            <person name="Rand D."/>
            <person name="Rasmussen M.D."/>
            <person name="Reed L.K."/>
            <person name="Reenan R."/>
            <person name="Reily A."/>
            <person name="Remington K.A."/>
            <person name="Rieger T.T."/>
            <person name="Ritchie M.G."/>
            <person name="Robin C."/>
            <person name="Rogers Y.H."/>
            <person name="Rohde C."/>
            <person name="Rozas J."/>
            <person name="Rubenfield M.J."/>
            <person name="Ruiz A."/>
            <person name="Russo S."/>
            <person name="Salzberg S.L."/>
            <person name="Sanchez-Gracia A."/>
            <person name="Saranga D.J."/>
            <person name="Sato H."/>
            <person name="Schaeffer S.W."/>
            <person name="Schatz M.C."/>
            <person name="Schlenke T."/>
            <person name="Schwartz R."/>
            <person name="Segarra C."/>
            <person name="Singh R.S."/>
            <person name="Sirot L."/>
            <person name="Sirota M."/>
            <person name="Sisneros N.B."/>
            <person name="Smith C.D."/>
            <person name="Smith T.F."/>
            <person name="Spieth J."/>
            <person name="Stage D.E."/>
            <person name="Stark A."/>
            <person name="Stephan W."/>
            <person name="Strausberg R.L."/>
            <person name="Strempel S."/>
            <person name="Sturgill D."/>
            <person name="Sutton G."/>
            <person name="Sutton G.G."/>
            <person name="Tao W."/>
            <person name="Teichmann S."/>
            <person name="Tobari Y.N."/>
            <person name="Tomimura Y."/>
            <person name="Tsolas J.M."/>
            <person name="Valente V.L."/>
            <person name="Venter E."/>
            <person name="Venter J.C."/>
            <person name="Vicario S."/>
            <person name="Vieira F.G."/>
            <person name="Vilella A.J."/>
            <person name="Villasante A."/>
            <person name="Walenz B."/>
            <person name="Wang J."/>
            <person name="Wasserman M."/>
            <person name="Watts T."/>
            <person name="Wilson D."/>
            <person name="Wilson R.K."/>
            <person name="Wing R.A."/>
            <person name="Wolfner M.F."/>
            <person name="Wong A."/>
            <person name="Wong G.K."/>
            <person name="Wu C.I."/>
            <person name="Wu G."/>
            <person name="Yamamoto D."/>
            <person name="Yang H.P."/>
            <person name="Yang S.P."/>
            <person name="Yorke J.A."/>
            <person name="Yoshida K."/>
            <person name="Zdobnov E."/>
            <person name="Zhang P."/>
            <person name="Zhang Y."/>
            <person name="Zimin A.V."/>
            <person name="Baldwin J."/>
            <person name="Abdouelleil A."/>
            <person name="Abdulkadir J."/>
            <person name="Abebe A."/>
            <person name="Abera B."/>
            <person name="Abreu J."/>
            <person name="Acer S.C."/>
            <person name="Aftuck L."/>
            <person name="Alexander A."/>
            <person name="An P."/>
            <person name="Anderson E."/>
            <person name="Anderson S."/>
            <person name="Arachi H."/>
            <person name="Azer M."/>
            <person name="Bachantsang P."/>
            <person name="Barry A."/>
            <person name="Bayul T."/>
            <person name="Berlin A."/>
            <person name="Bessette D."/>
            <person name="Bloom T."/>
            <person name="Blye J."/>
            <person name="Boguslavskiy L."/>
            <person name="Bonnet C."/>
            <person name="Boukhgalter B."/>
            <person name="Bourzgui I."/>
            <person name="Brown A."/>
            <person name="Cahill P."/>
            <person name="Channer S."/>
            <person name="Cheshatsang Y."/>
            <person name="Chuda L."/>
            <person name="Citroen M."/>
            <person name="Collymore A."/>
            <person name="Cooke P."/>
            <person name="Costello M."/>
            <person name="D'Aco K."/>
            <person name="Daza R."/>
            <person name="De Haan G."/>
            <person name="DeGray S."/>
            <person name="DeMaso C."/>
            <person name="Dhargay N."/>
            <person name="Dooley K."/>
            <person name="Dooley E."/>
            <person name="Doricent M."/>
            <person name="Dorje P."/>
            <person name="Dorjee K."/>
            <person name="Dupes A."/>
            <person name="Elong R."/>
            <person name="Falk J."/>
            <person name="Farina A."/>
            <person name="Faro S."/>
            <person name="Ferguson D."/>
            <person name="Fisher S."/>
            <person name="Foley C.D."/>
            <person name="Franke A."/>
            <person name="Friedrich D."/>
            <person name="Gadbois L."/>
            <person name="Gearin G."/>
            <person name="Gearin C.R."/>
            <person name="Giannoukos G."/>
            <person name="Goode T."/>
            <person name="Graham J."/>
            <person name="Grandbois E."/>
            <person name="Grewal S."/>
            <person name="Gyaltsen K."/>
            <person name="Hafez N."/>
            <person name="Hagos B."/>
            <person name="Hall J."/>
            <person name="Henson C."/>
            <person name="Hollinger A."/>
            <person name="Honan T."/>
            <person name="Huard M.D."/>
            <person name="Hughes L."/>
            <person name="Hurhula B."/>
            <person name="Husby M.E."/>
            <person name="Kamat A."/>
            <person name="Kanga B."/>
            <person name="Kashin S."/>
            <person name="Khazanovich D."/>
            <person name="Kisner P."/>
            <person name="Lance K."/>
            <person name="Lara M."/>
            <person name="Lee W."/>
            <person name="Lennon N."/>
            <person name="Letendre F."/>
            <person name="LeVine R."/>
            <person name="Lipovsky A."/>
            <person name="Liu X."/>
            <person name="Liu J."/>
            <person name="Liu S."/>
            <person name="Lokyitsang T."/>
            <person name="Lokyitsang Y."/>
            <person name="Lubonja R."/>
            <person name="Lui A."/>
            <person name="MacDonald P."/>
            <person name="Magnisalis V."/>
            <person name="Maru K."/>
            <person name="Matthews C."/>
            <person name="McCusker W."/>
            <person name="McDonough S."/>
            <person name="Mehta T."/>
            <person name="Meldrim J."/>
            <person name="Meneus L."/>
            <person name="Mihai O."/>
            <person name="Mihalev A."/>
            <person name="Mihova T."/>
            <person name="Mittelman R."/>
            <person name="Mlenga V."/>
            <person name="Montmayeur A."/>
            <person name="Mulrain L."/>
            <person name="Navidi A."/>
            <person name="Naylor J."/>
            <person name="Negash T."/>
            <person name="Nguyen T."/>
            <person name="Nguyen N."/>
            <person name="Nicol R."/>
            <person name="Norbu C."/>
            <person name="Norbu N."/>
            <person name="Novod N."/>
            <person name="O'Neill B."/>
            <person name="Osman S."/>
            <person name="Markiewicz E."/>
            <person name="Oyono O.L."/>
            <person name="Patti C."/>
            <person name="Phunkhang P."/>
            <person name="Pierre F."/>
            <person name="Priest M."/>
            <person name="Raghuraman S."/>
            <person name="Rege F."/>
            <person name="Reyes R."/>
            <person name="Rise C."/>
            <person name="Rogov P."/>
            <person name="Ross K."/>
            <person name="Ryan E."/>
            <person name="Settipalli S."/>
            <person name="Shea T."/>
            <person name="Sherpa N."/>
            <person name="Shi L."/>
            <person name="Shih D."/>
            <person name="Sparrow T."/>
            <person name="Spaulding J."/>
            <person name="Stalker J."/>
            <person name="Stange-Thomann N."/>
            <person name="Stavropoulos S."/>
            <person name="Stone C."/>
            <person name="Strader C."/>
            <person name="Tesfaye S."/>
            <person name="Thomson T."/>
            <person name="Thoulutsang Y."/>
            <person name="Thoulutsang D."/>
            <person name="Topham K."/>
            <person name="Topping I."/>
            <person name="Tsamla T."/>
            <person name="Vassiliev H."/>
            <person name="Vo A."/>
            <person name="Wangchuk T."/>
            <person name="Wangdi T."/>
            <person name="Weiand M."/>
            <person name="Wilkinson J."/>
            <person name="Wilson A."/>
            <person name="Yadav S."/>
            <person name="Young G."/>
            <person name="Yu Q."/>
            <person name="Zembek L."/>
            <person name="Zhong D."/>
            <person name="Zimmer A."/>
            <person name="Zwirko Z."/>
            <person name="Jaffe D.B."/>
            <person name="Alvarez P."/>
            <person name="Brockman W."/>
            <person name="Butler J."/>
            <person name="Chin C."/>
            <person name="Gnerre S."/>
            <person name="Grabherr M."/>
            <person name="Kleber M."/>
            <person name="Mauceli E."/>
            <person name="MacCallum I."/>
        </authorList>
    </citation>
    <scope>NUCLEOTIDE SEQUENCE [LARGE SCALE GENOMIC DNA]</scope>
    <source>
        <strain evidence="2">Tucson 15081-1352.22</strain>
    </source>
</reference>
<gene>
    <name evidence="1" type="primary">Dmoj\GI16602</name>
    <name evidence="1" type="ORF">Dmoj_GI16602</name>
</gene>
<dbReference type="InterPro" id="IPR017850">
    <property type="entry name" value="Alkaline_phosphatase_core_sf"/>
</dbReference>
<dbReference type="GO" id="GO:0005615">
    <property type="term" value="C:extracellular space"/>
    <property type="evidence" value="ECO:0007669"/>
    <property type="project" value="TreeGrafter"/>
</dbReference>
<dbReference type="CDD" id="cd16021">
    <property type="entry name" value="ALP_like"/>
    <property type="match status" value="1"/>
</dbReference>
<dbReference type="InterPro" id="IPR004245">
    <property type="entry name" value="DUF229"/>
</dbReference>